<dbReference type="EMBL" id="QXFL01000004">
    <property type="protein sequence ID" value="RIV85898.1"/>
    <property type="molecule type" value="Genomic_DNA"/>
</dbReference>
<evidence type="ECO:0000313" key="2">
    <source>
        <dbReference type="Proteomes" id="UP000286576"/>
    </source>
</evidence>
<protein>
    <recommendedName>
        <fullName evidence="3">Macrocin O-methyltransferase</fullName>
    </recommendedName>
</protein>
<organism evidence="1 2">
    <name type="scientific">Aurantiacibacter zhengii</name>
    <dbReference type="NCBI Taxonomy" id="2307003"/>
    <lineage>
        <taxon>Bacteria</taxon>
        <taxon>Pseudomonadati</taxon>
        <taxon>Pseudomonadota</taxon>
        <taxon>Alphaproteobacteria</taxon>
        <taxon>Sphingomonadales</taxon>
        <taxon>Erythrobacteraceae</taxon>
        <taxon>Aurantiacibacter</taxon>
    </lineage>
</organism>
<dbReference type="Pfam" id="PF05711">
    <property type="entry name" value="TylF"/>
    <property type="match status" value="1"/>
</dbReference>
<dbReference type="OrthoDB" id="9811332at2"/>
<evidence type="ECO:0000313" key="1">
    <source>
        <dbReference type="EMBL" id="RIV85898.1"/>
    </source>
</evidence>
<dbReference type="Gene3D" id="3.40.50.150">
    <property type="entry name" value="Vaccinia Virus protein VP39"/>
    <property type="match status" value="1"/>
</dbReference>
<dbReference type="AlphaFoldDB" id="A0A418NS62"/>
<proteinExistence type="predicted"/>
<reference evidence="1 2" key="1">
    <citation type="submission" date="2018-08" db="EMBL/GenBank/DDBJ databases">
        <title>Erythrobacter zhengii sp.nov., a bacterium isolated from deep-sea sediment.</title>
        <authorList>
            <person name="Fang C."/>
            <person name="Wu Y.-H."/>
            <person name="Sun C."/>
            <person name="Wang H."/>
            <person name="Cheng H."/>
            <person name="Meng F.-X."/>
            <person name="Wang C.-S."/>
            <person name="Xu X.-W."/>
        </authorList>
    </citation>
    <scope>NUCLEOTIDE SEQUENCE [LARGE SCALE GENOMIC DNA]</scope>
    <source>
        <strain evidence="1 2">V18</strain>
    </source>
</reference>
<accession>A0A418NS62</accession>
<dbReference type="RefSeq" id="WP_119587089.1">
    <property type="nucleotide sequence ID" value="NZ_CAWODQ010000024.1"/>
</dbReference>
<dbReference type="InterPro" id="IPR008884">
    <property type="entry name" value="TylF_MeTrfase"/>
</dbReference>
<dbReference type="PANTHER" id="PTHR40036:SF1">
    <property type="entry name" value="MACROCIN O-METHYLTRANSFERASE"/>
    <property type="match status" value="1"/>
</dbReference>
<dbReference type="PANTHER" id="PTHR40036">
    <property type="entry name" value="MACROCIN O-METHYLTRANSFERASE"/>
    <property type="match status" value="1"/>
</dbReference>
<dbReference type="Proteomes" id="UP000286576">
    <property type="component" value="Unassembled WGS sequence"/>
</dbReference>
<dbReference type="InterPro" id="IPR029063">
    <property type="entry name" value="SAM-dependent_MTases_sf"/>
</dbReference>
<sequence>MKSTIHRMLGKSGYELHRKDRLGYNSAEQALAAIPQVRHATMIADAALISLWDMVRHCEQTGLQGAYVECGVWKGGAAGMIALANQAYAKEQRPLHLFDVFDDICEPDPAVDGEKAIAEVAEFTQASGELKPVKGIYDRFGGAGNADEVTGLLSRLGYHEARLHIGWFQDTLPQNEIEKIAILRLDGDWYASTKICLDHLYDKVVPGGFVVIDDYGTYEGCRKAVDEFLATQPRPPYINAVNQDVRYLVKP</sequence>
<evidence type="ECO:0008006" key="3">
    <source>
        <dbReference type="Google" id="ProtNLM"/>
    </source>
</evidence>
<comment type="caution">
    <text evidence="1">The sequence shown here is derived from an EMBL/GenBank/DDBJ whole genome shotgun (WGS) entry which is preliminary data.</text>
</comment>
<name>A0A418NS62_9SPHN</name>
<gene>
    <name evidence="1" type="ORF">D2V07_11360</name>
</gene>
<keyword evidence="2" id="KW-1185">Reference proteome</keyword>